<gene>
    <name evidence="4" type="ORF">DICPUDRAFT_156561</name>
</gene>
<feature type="compositionally biased region" description="Low complexity" evidence="1">
    <location>
        <begin position="221"/>
        <end position="235"/>
    </location>
</feature>
<evidence type="ECO:0000313" key="4">
    <source>
        <dbReference type="EMBL" id="EGC31569.1"/>
    </source>
</evidence>
<evidence type="ECO:0000259" key="3">
    <source>
        <dbReference type="PROSITE" id="PS51840"/>
    </source>
</evidence>
<feature type="domain" description="Dilute" evidence="2">
    <location>
        <begin position="1156"/>
        <end position="1437"/>
    </location>
</feature>
<dbReference type="OrthoDB" id="6108017at2759"/>
<dbReference type="GO" id="GO:0051020">
    <property type="term" value="F:GTPase binding"/>
    <property type="evidence" value="ECO:0000318"/>
    <property type="project" value="GO_Central"/>
</dbReference>
<dbReference type="KEGG" id="dpp:DICPUDRAFT_156561"/>
<feature type="region of interest" description="Disordered" evidence="1">
    <location>
        <begin position="544"/>
        <end position="568"/>
    </location>
</feature>
<dbReference type="STRING" id="5786.F0ZWW5"/>
<feature type="compositionally biased region" description="Low complexity" evidence="1">
    <location>
        <begin position="255"/>
        <end position="265"/>
    </location>
</feature>
<feature type="region of interest" description="Disordered" evidence="1">
    <location>
        <begin position="882"/>
        <end position="919"/>
    </location>
</feature>
<dbReference type="VEuPathDB" id="AmoebaDB:DICPUDRAFT_156561"/>
<dbReference type="InParanoid" id="F0ZWW5"/>
<dbReference type="GeneID" id="10505658"/>
<evidence type="ECO:0008006" key="6">
    <source>
        <dbReference type="Google" id="ProtNLM"/>
    </source>
</evidence>
<dbReference type="PROSITE" id="PS51126">
    <property type="entry name" value="DILUTE"/>
    <property type="match status" value="1"/>
</dbReference>
<dbReference type="FunCoup" id="F0ZWW5">
    <property type="interactions" value="74"/>
</dbReference>
<feature type="domain" description="C2 NT-type" evidence="3">
    <location>
        <begin position="14"/>
        <end position="150"/>
    </location>
</feature>
<protein>
    <recommendedName>
        <fullName evidence="6">C2 NT-type domain-containing protein</fullName>
    </recommendedName>
</protein>
<dbReference type="Proteomes" id="UP000001064">
    <property type="component" value="Unassembled WGS sequence"/>
</dbReference>
<accession>F0ZWW5</accession>
<proteinExistence type="predicted"/>
<evidence type="ECO:0000256" key="1">
    <source>
        <dbReference type="SAM" id="MobiDB-lite"/>
    </source>
</evidence>
<name>F0ZWW5_DICPU</name>
<keyword evidence="5" id="KW-1185">Reference proteome</keyword>
<feature type="compositionally biased region" description="Acidic residues" evidence="1">
    <location>
        <begin position="191"/>
        <end position="218"/>
    </location>
</feature>
<dbReference type="PANTHER" id="PTHR16027">
    <property type="entry name" value="DILUTE DOMAIN-CONTAINING PROTEIN YPR089W"/>
    <property type="match status" value="1"/>
</dbReference>
<reference evidence="5" key="1">
    <citation type="journal article" date="2011" name="Genome Biol.">
        <title>Comparative genomics of the social amoebae Dictyostelium discoideum and Dictyostelium purpureum.</title>
        <authorList>
            <consortium name="US DOE Joint Genome Institute (JGI-PGF)"/>
            <person name="Sucgang R."/>
            <person name="Kuo A."/>
            <person name="Tian X."/>
            <person name="Salerno W."/>
            <person name="Parikh A."/>
            <person name="Feasley C.L."/>
            <person name="Dalin E."/>
            <person name="Tu H."/>
            <person name="Huang E."/>
            <person name="Barry K."/>
            <person name="Lindquist E."/>
            <person name="Shapiro H."/>
            <person name="Bruce D."/>
            <person name="Schmutz J."/>
            <person name="Salamov A."/>
            <person name="Fey P."/>
            <person name="Gaudet P."/>
            <person name="Anjard C."/>
            <person name="Babu M.M."/>
            <person name="Basu S."/>
            <person name="Bushmanova Y."/>
            <person name="van der Wel H."/>
            <person name="Katoh-Kurasawa M."/>
            <person name="Dinh C."/>
            <person name="Coutinho P.M."/>
            <person name="Saito T."/>
            <person name="Elias M."/>
            <person name="Schaap P."/>
            <person name="Kay R.R."/>
            <person name="Henrissat B."/>
            <person name="Eichinger L."/>
            <person name="Rivero F."/>
            <person name="Putnam N.H."/>
            <person name="West C.M."/>
            <person name="Loomis W.F."/>
            <person name="Chisholm R.L."/>
            <person name="Shaulsky G."/>
            <person name="Strassmann J.E."/>
            <person name="Queller D.C."/>
            <person name="Kuspa A."/>
            <person name="Grigoriev I.V."/>
        </authorList>
    </citation>
    <scope>NUCLEOTIDE SEQUENCE [LARGE SCALE GENOMIC DNA]</scope>
    <source>
        <strain evidence="5">QSDP1</strain>
    </source>
</reference>
<dbReference type="InterPro" id="IPR052072">
    <property type="entry name" value="Vascular_dev_regulator"/>
</dbReference>
<dbReference type="RefSeq" id="XP_003291911.1">
    <property type="nucleotide sequence ID" value="XM_003291863.1"/>
</dbReference>
<dbReference type="EMBL" id="GL871245">
    <property type="protein sequence ID" value="EGC31569.1"/>
    <property type="molecule type" value="Genomic_DNA"/>
</dbReference>
<dbReference type="InterPro" id="IPR002710">
    <property type="entry name" value="Dilute_dom"/>
</dbReference>
<feature type="region of interest" description="Disordered" evidence="1">
    <location>
        <begin position="590"/>
        <end position="611"/>
    </location>
</feature>
<dbReference type="PROSITE" id="PS51840">
    <property type="entry name" value="C2_NT"/>
    <property type="match status" value="1"/>
</dbReference>
<dbReference type="SMART" id="SM01132">
    <property type="entry name" value="DIL"/>
    <property type="match status" value="1"/>
</dbReference>
<dbReference type="Pfam" id="PF01843">
    <property type="entry name" value="DIL"/>
    <property type="match status" value="1"/>
</dbReference>
<feature type="compositionally biased region" description="Acidic residues" evidence="1">
    <location>
        <begin position="907"/>
        <end position="919"/>
    </location>
</feature>
<dbReference type="OMA" id="RLKEWCS"/>
<organism evidence="4 5">
    <name type="scientific">Dictyostelium purpureum</name>
    <name type="common">Slime mold</name>
    <dbReference type="NCBI Taxonomy" id="5786"/>
    <lineage>
        <taxon>Eukaryota</taxon>
        <taxon>Amoebozoa</taxon>
        <taxon>Evosea</taxon>
        <taxon>Eumycetozoa</taxon>
        <taxon>Dictyostelia</taxon>
        <taxon>Dictyosteliales</taxon>
        <taxon>Dictyosteliaceae</taxon>
        <taxon>Dictyostelium</taxon>
    </lineage>
</organism>
<evidence type="ECO:0000259" key="2">
    <source>
        <dbReference type="PROSITE" id="PS51126"/>
    </source>
</evidence>
<dbReference type="PANTHER" id="PTHR16027:SF8">
    <property type="entry name" value="C2 NT-TYPE DOMAIN-CONTAINING PROTEIN-RELATED"/>
    <property type="match status" value="1"/>
</dbReference>
<evidence type="ECO:0000313" key="5">
    <source>
        <dbReference type="Proteomes" id="UP000001064"/>
    </source>
</evidence>
<dbReference type="InterPro" id="IPR019448">
    <property type="entry name" value="NT-C2"/>
</dbReference>
<dbReference type="eggNOG" id="KOG0160">
    <property type="taxonomic scope" value="Eukaryota"/>
</dbReference>
<sequence>MNFKDKLKNNLTVSPSGSKEDIKISYQIKIVKVTGLSKSSYAPLLISWKRGSKKENTGELKTIPREGEAIVDHNLNINATITKTPKGFLEKTILFTVKEEKIGKKPNLLGTISVNLAQYAESKTEKTHPFPIQDKTKVVCNLYLSIQSSWLRVNGKSLVKAEGNQKEILQELGKQKFSHEGNDYFLQTEQDMSEPDQTDFGDHDSDNEEEHVDFDDDSNDKSNVSTLSRKSSSSSIDKESLHSGSGTPSKDTHSDSTTSTTTTTPLPLIKESSEKDLTLAAANLKLKKYKKQIKQLTADLEKTKTACNGLTKDRDEKVEEIKKMLDDMETIKDRSKSVGNGVIADYTKQIDTLNDKLAAINKDNENLKIQLQRERNQSSQDSNQVTVLQNQLITVNSQLNTIRNENTQLNGTVRNLEAQLRESSSNKPEELQNALATVQNLHLELNQLRGQIAQTTEENRSQFIQLEQERLKSNSSESNINRIEQEKANLQQRLEHYERTIHLQLEDFEKEKLKISAEVGELKQKLTNYEQLEKELEELKEKLAVAEKSNESSAASASEEQEQKQRELQDEVVQLKDKLTAKESLFKETEDQLEEKSIQLDEKTGQLDEKNNEIKSLQDKLKQFEESSNSSENQEVTLKLQEKEQEISNLTQEIKVFEAQILERQQQYTNEIEQLKSTIESLESKLNEAQLNSQDGNQEFESKIKQLQVELEEKDQIIKDREADILAAKEVSSLYENEKNQMAKEFESVQNQVQQLQSSSEEYEQLKEKFDKLKNKKDTYKVLCTNQKVQIEQLEEKQKSSIQESSNLGEQQQEIEELTNQLETLKSKLIHETNENNSIQDENSQLKSQVVSYQLESDSKQKIIIEYQDLISQLEKDLESSKEEKEKLHSELTEAQEQLSNKKGSDDESSDSDNDEVEEFKEKIQYQKEKIKALKEDLEQKQDEWIDIKIKMEETIQSKHDEIERLTSQQGSSGNEAAEVEKLVNENNQLKQEIERLKERQESMVPITVPVPTTKDDSHLFEEIENHKKNIERYENLYEKEQDKVKSLKEQLEELNLKNDEISQELQDLRVNVEQQRLSVPGSPMSARSMNSTATGVAEVEDIKKEMEENKNIEQSIYWSELDFDRNNVPHCGNNVWQMVDSIGGLANAKNQRMLTKIVTALEKSFLRSGNDCKFISYWFSTVSYILYKINQAGYTQESSNPLKSGVEISVNNFVTPAPEIGGSFIRDLQSLNLSIYSKLLSVTEIKLEKVLISSVFLPDSIILEAQKSPISKNSSSPNSTKNSSSGNSINNLLSILDGVITFLKEGRIFDSISSQFLNQVFYFMNAQITNYLLSNSKVCTTTQGLEVKMGVSRLKEWCSQTPYKSASQQLDSSHEASNLLVIDKNVFVDIDAIKSIFQKLNLHQIKQLLESFTPDNLSPDPLPMVLKKALESNWRQTFDINSLPLLIDSTKKFK</sequence>
<feature type="region of interest" description="Disordered" evidence="1">
    <location>
        <begin position="190"/>
        <end position="269"/>
    </location>
</feature>
<feature type="compositionally biased region" description="Basic and acidic residues" evidence="1">
    <location>
        <begin position="882"/>
        <end position="892"/>
    </location>
</feature>
<dbReference type="Pfam" id="PF10358">
    <property type="entry name" value="NT-C2"/>
    <property type="match status" value="1"/>
</dbReference>